<dbReference type="PANTHER" id="PTHR47944:SF4">
    <property type="entry name" value="OS09G0441700 PROTEIN"/>
    <property type="match status" value="1"/>
</dbReference>
<dbReference type="InterPro" id="IPR002401">
    <property type="entry name" value="Cyt_P450_E_grp-I"/>
</dbReference>
<comment type="cofactor">
    <cofactor evidence="1 8">
        <name>heme</name>
        <dbReference type="ChEBI" id="CHEBI:30413"/>
    </cofactor>
</comment>
<evidence type="ECO:0000256" key="7">
    <source>
        <dbReference type="ARBA" id="ARBA00023033"/>
    </source>
</evidence>
<dbReference type="EMBL" id="CM026430">
    <property type="protein sequence ID" value="KAG0560918.1"/>
    <property type="molecule type" value="Genomic_DNA"/>
</dbReference>
<evidence type="ECO:0000256" key="5">
    <source>
        <dbReference type="ARBA" id="ARBA00023002"/>
    </source>
</evidence>
<dbReference type="SUPFAM" id="SSF48264">
    <property type="entry name" value="Cytochrome P450"/>
    <property type="match status" value="1"/>
</dbReference>
<dbReference type="GO" id="GO:0020037">
    <property type="term" value="F:heme binding"/>
    <property type="evidence" value="ECO:0007669"/>
    <property type="project" value="InterPro"/>
</dbReference>
<evidence type="ECO:0008006" key="13">
    <source>
        <dbReference type="Google" id="ProtNLM"/>
    </source>
</evidence>
<keyword evidence="5 9" id="KW-0560">Oxidoreductase</keyword>
<name>A0A8T0GTE7_CERPU</name>
<dbReference type="PRINTS" id="PR00385">
    <property type="entry name" value="P450"/>
</dbReference>
<protein>
    <recommendedName>
        <fullName evidence="13">Cytochrome P450</fullName>
    </recommendedName>
</protein>
<keyword evidence="10" id="KW-1133">Transmembrane helix</keyword>
<evidence type="ECO:0000256" key="4">
    <source>
        <dbReference type="ARBA" id="ARBA00022723"/>
    </source>
</evidence>
<keyword evidence="6 8" id="KW-0408">Iron</keyword>
<organism evidence="11 12">
    <name type="scientific">Ceratodon purpureus</name>
    <name type="common">Fire moss</name>
    <name type="synonym">Dicranum purpureum</name>
    <dbReference type="NCBI Taxonomy" id="3225"/>
    <lineage>
        <taxon>Eukaryota</taxon>
        <taxon>Viridiplantae</taxon>
        <taxon>Streptophyta</taxon>
        <taxon>Embryophyta</taxon>
        <taxon>Bryophyta</taxon>
        <taxon>Bryophytina</taxon>
        <taxon>Bryopsida</taxon>
        <taxon>Dicranidae</taxon>
        <taxon>Pseudoditrichales</taxon>
        <taxon>Ditrichaceae</taxon>
        <taxon>Ceratodon</taxon>
    </lineage>
</organism>
<dbReference type="GO" id="GO:0016705">
    <property type="term" value="F:oxidoreductase activity, acting on paired donors, with incorporation or reduction of molecular oxygen"/>
    <property type="evidence" value="ECO:0007669"/>
    <property type="project" value="InterPro"/>
</dbReference>
<keyword evidence="4 8" id="KW-0479">Metal-binding</keyword>
<dbReference type="InterPro" id="IPR017972">
    <property type="entry name" value="Cyt_P450_CS"/>
</dbReference>
<reference evidence="11" key="1">
    <citation type="submission" date="2020-06" db="EMBL/GenBank/DDBJ databases">
        <title>WGS assembly of Ceratodon purpureus strain R40.</title>
        <authorList>
            <person name="Carey S.B."/>
            <person name="Jenkins J."/>
            <person name="Shu S."/>
            <person name="Lovell J.T."/>
            <person name="Sreedasyam A."/>
            <person name="Maumus F."/>
            <person name="Tiley G.P."/>
            <person name="Fernandez-Pozo N."/>
            <person name="Barry K."/>
            <person name="Chen C."/>
            <person name="Wang M."/>
            <person name="Lipzen A."/>
            <person name="Daum C."/>
            <person name="Saski C.A."/>
            <person name="Payton A.C."/>
            <person name="Mcbreen J.C."/>
            <person name="Conrad R.E."/>
            <person name="Kollar L.M."/>
            <person name="Olsson S."/>
            <person name="Huttunen S."/>
            <person name="Landis J.B."/>
            <person name="Wickett N.J."/>
            <person name="Johnson M.G."/>
            <person name="Rensing S.A."/>
            <person name="Grimwood J."/>
            <person name="Schmutz J."/>
            <person name="Mcdaniel S.F."/>
        </authorList>
    </citation>
    <scope>NUCLEOTIDE SEQUENCE</scope>
    <source>
        <strain evidence="11">R40</strain>
    </source>
</reference>
<gene>
    <name evidence="11" type="ORF">KC19_9G024500</name>
</gene>
<evidence type="ECO:0000256" key="6">
    <source>
        <dbReference type="ARBA" id="ARBA00023004"/>
    </source>
</evidence>
<feature type="transmembrane region" description="Helical" evidence="10">
    <location>
        <begin position="35"/>
        <end position="53"/>
    </location>
</feature>
<keyword evidence="3 8" id="KW-0349">Heme</keyword>
<evidence type="ECO:0000313" key="11">
    <source>
        <dbReference type="EMBL" id="KAG0560918.1"/>
    </source>
</evidence>
<dbReference type="InterPro" id="IPR036396">
    <property type="entry name" value="Cyt_P450_sf"/>
</dbReference>
<dbReference type="Proteomes" id="UP000822688">
    <property type="component" value="Chromosome 9"/>
</dbReference>
<evidence type="ECO:0000256" key="1">
    <source>
        <dbReference type="ARBA" id="ARBA00001971"/>
    </source>
</evidence>
<dbReference type="PRINTS" id="PR00463">
    <property type="entry name" value="EP450I"/>
</dbReference>
<dbReference type="PROSITE" id="PS00086">
    <property type="entry name" value="CYTOCHROME_P450"/>
    <property type="match status" value="1"/>
</dbReference>
<evidence type="ECO:0000313" key="12">
    <source>
        <dbReference type="Proteomes" id="UP000822688"/>
    </source>
</evidence>
<dbReference type="InterPro" id="IPR001128">
    <property type="entry name" value="Cyt_P450"/>
</dbReference>
<dbReference type="GO" id="GO:0044550">
    <property type="term" value="P:secondary metabolite biosynthetic process"/>
    <property type="evidence" value="ECO:0007669"/>
    <property type="project" value="UniProtKB-ARBA"/>
</dbReference>
<evidence type="ECO:0000256" key="8">
    <source>
        <dbReference type="PIRSR" id="PIRSR602401-1"/>
    </source>
</evidence>
<dbReference type="CDD" id="cd20618">
    <property type="entry name" value="CYP71_clan"/>
    <property type="match status" value="1"/>
</dbReference>
<dbReference type="GO" id="GO:0005506">
    <property type="term" value="F:iron ion binding"/>
    <property type="evidence" value="ECO:0007669"/>
    <property type="project" value="InterPro"/>
</dbReference>
<dbReference type="PANTHER" id="PTHR47944">
    <property type="entry name" value="CYTOCHROME P450 98A9"/>
    <property type="match status" value="1"/>
</dbReference>
<dbReference type="GO" id="GO:0004497">
    <property type="term" value="F:monooxygenase activity"/>
    <property type="evidence" value="ECO:0007669"/>
    <property type="project" value="UniProtKB-KW"/>
</dbReference>
<sequence>MGGQLMLGLESFLEPISRMTVSIPGLQQLAENSNVFLTAFLTLALLVLGMFLFEAIQRKNLPPGPFAWPIVGNLFSLGRYPYKTLREFALKNGELLYLRMGSIPCIVVNSAAMAKEVVTKHDLQFAHRPTKLFSYILLNHKDIIANSYGPSWRHLRMICTSQFFTKKRLSSYEVGRTQEIHTLIKFILEKSRSEDRVVNVPFQLKNTATNIISRMVFNKRLFVEGEGCNAKDAERYQEILKMHFTSYAIFVISDYIPCLSFITRLQGTRERMQNIADTIHKKLDEILDLEGREQRRKNLNEEEEANCEKDFVDLLLETPSHDGVGTLDHVTIRAVVLDMLFAGAETQSSTIEWVMAYLLRHRDVMQRAQAEVDNVVGSERVVQEIDLEHLPYLDAVVKEVMRVQPSAPIGVNHESREECRVAGYNLPARTRLIFNIHAIHRDPSVYDRPKEFDPSRFLNASSEGLQYQLMPFGAGRRICPGMPLANINMTHILAHLLHSFDWDLPDGEELDLVERFDGITAPKLRPLMTIAKPRKPALLY</sequence>
<evidence type="ECO:0000256" key="2">
    <source>
        <dbReference type="ARBA" id="ARBA00010617"/>
    </source>
</evidence>
<keyword evidence="12" id="KW-1185">Reference proteome</keyword>
<keyword evidence="10" id="KW-0472">Membrane</keyword>
<evidence type="ECO:0000256" key="9">
    <source>
        <dbReference type="RuleBase" id="RU000461"/>
    </source>
</evidence>
<comment type="similarity">
    <text evidence="2 9">Belongs to the cytochrome P450 family.</text>
</comment>
<keyword evidence="7 9" id="KW-0503">Monooxygenase</keyword>
<proteinExistence type="inferred from homology"/>
<accession>A0A8T0GTE7</accession>
<comment type="caution">
    <text evidence="11">The sequence shown here is derived from an EMBL/GenBank/DDBJ whole genome shotgun (WGS) entry which is preliminary data.</text>
</comment>
<evidence type="ECO:0000256" key="10">
    <source>
        <dbReference type="SAM" id="Phobius"/>
    </source>
</evidence>
<evidence type="ECO:0000256" key="3">
    <source>
        <dbReference type="ARBA" id="ARBA00022617"/>
    </source>
</evidence>
<dbReference type="Gene3D" id="1.10.630.10">
    <property type="entry name" value="Cytochrome P450"/>
    <property type="match status" value="1"/>
</dbReference>
<feature type="binding site" description="axial binding residue" evidence="8">
    <location>
        <position position="479"/>
    </location>
    <ligand>
        <name>heme</name>
        <dbReference type="ChEBI" id="CHEBI:30413"/>
    </ligand>
    <ligandPart>
        <name>Fe</name>
        <dbReference type="ChEBI" id="CHEBI:18248"/>
    </ligandPart>
</feature>
<keyword evidence="10" id="KW-0812">Transmembrane</keyword>
<dbReference type="Pfam" id="PF00067">
    <property type="entry name" value="p450"/>
    <property type="match status" value="1"/>
</dbReference>
<dbReference type="FunFam" id="1.10.630.10:FF:000126">
    <property type="entry name" value="Predicted protein"/>
    <property type="match status" value="1"/>
</dbReference>
<dbReference type="AlphaFoldDB" id="A0A8T0GTE7"/>